<dbReference type="InterPro" id="IPR032466">
    <property type="entry name" value="Metal_Hydrolase"/>
</dbReference>
<keyword evidence="2" id="KW-0378">Hydrolase</keyword>
<dbReference type="SUPFAM" id="SSF51556">
    <property type="entry name" value="Metallo-dependent hydrolases"/>
    <property type="match status" value="1"/>
</dbReference>
<accession>A0A6B1FZW3</accession>
<comment type="caution">
    <text evidence="2">The sequence shown here is derived from an EMBL/GenBank/DDBJ whole genome shotgun (WGS) entry which is preliminary data.</text>
</comment>
<dbReference type="AlphaFoldDB" id="A0A6B1FZW3"/>
<dbReference type="GO" id="GO:0016787">
    <property type="term" value="F:hydrolase activity"/>
    <property type="evidence" value="ECO:0007669"/>
    <property type="project" value="UniProtKB-KW"/>
</dbReference>
<evidence type="ECO:0000259" key="1">
    <source>
        <dbReference type="Pfam" id="PF04909"/>
    </source>
</evidence>
<evidence type="ECO:0000313" key="2">
    <source>
        <dbReference type="EMBL" id="MYH63122.1"/>
    </source>
</evidence>
<dbReference type="Gene3D" id="3.20.20.140">
    <property type="entry name" value="Metal-dependent hydrolases"/>
    <property type="match status" value="1"/>
</dbReference>
<protein>
    <submittedName>
        <fullName evidence="2">Amidohydrolase family protein</fullName>
    </submittedName>
</protein>
<feature type="domain" description="Amidohydrolase-related" evidence="1">
    <location>
        <begin position="27"/>
        <end position="348"/>
    </location>
</feature>
<gene>
    <name evidence="2" type="ORF">F4148_15645</name>
</gene>
<proteinExistence type="predicted"/>
<reference evidence="2" key="1">
    <citation type="submission" date="2019-09" db="EMBL/GenBank/DDBJ databases">
        <title>Characterisation of the sponge microbiome using genome-centric metagenomics.</title>
        <authorList>
            <person name="Engelberts J.P."/>
            <person name="Robbins S.J."/>
            <person name="De Goeij J.M."/>
            <person name="Aranda M."/>
            <person name="Bell S.C."/>
            <person name="Webster N.S."/>
        </authorList>
    </citation>
    <scope>NUCLEOTIDE SEQUENCE</scope>
    <source>
        <strain evidence="2">SB0675_bin_29</strain>
    </source>
</reference>
<sequence length="352" mass="39342">MFSHEFKEEDQQFLEREILPFLPDRIIDAHAHLFCHEHYPDGVPRAGLETTPPRLGLAEFAHYSEWLHPGGRVVGGLFFGLVFLGDRQANNEFISAELQGDSPLAAKSRGQMIISPDMDAETILDEVRRLGMTGLKCYHTMAPLNPRLGTPESGAGSYTAGDPTWTAPIEAYLPDEHVAAANTLGLTITLHMVRDRALADPVNQTAIRRYCESYPNMRLILAHAARGFNPWHTIEGIESLRGLDNVWFDTSAVTEAGAFEAIVETMGHEKLMYGTDFHVSHTRGRCVAIGDSFHWLYADEMDVEEKHISLKPVLIGLESLRSIRLACDRLKLSERQVDDIFYGNAAALMEIE</sequence>
<dbReference type="EMBL" id="VYDA01000550">
    <property type="protein sequence ID" value="MYH63122.1"/>
    <property type="molecule type" value="Genomic_DNA"/>
</dbReference>
<dbReference type="InterPro" id="IPR006680">
    <property type="entry name" value="Amidohydro-rel"/>
</dbReference>
<dbReference type="Pfam" id="PF04909">
    <property type="entry name" value="Amidohydro_2"/>
    <property type="match status" value="1"/>
</dbReference>
<organism evidence="2">
    <name type="scientific">Caldilineaceae bacterium SB0675_bin_29</name>
    <dbReference type="NCBI Taxonomy" id="2605266"/>
    <lineage>
        <taxon>Bacteria</taxon>
        <taxon>Bacillati</taxon>
        <taxon>Chloroflexota</taxon>
        <taxon>Caldilineae</taxon>
        <taxon>Caldilineales</taxon>
        <taxon>Caldilineaceae</taxon>
    </lineage>
</organism>
<name>A0A6B1FZW3_9CHLR</name>